<evidence type="ECO:0000313" key="3">
    <source>
        <dbReference type="EMBL" id="RSM73668.1"/>
    </source>
</evidence>
<organism evidence="3 4">
    <name type="scientific">Kibdelosporangium aridum</name>
    <dbReference type="NCBI Taxonomy" id="2030"/>
    <lineage>
        <taxon>Bacteria</taxon>
        <taxon>Bacillati</taxon>
        <taxon>Actinomycetota</taxon>
        <taxon>Actinomycetes</taxon>
        <taxon>Pseudonocardiales</taxon>
        <taxon>Pseudonocardiaceae</taxon>
        <taxon>Kibdelosporangium</taxon>
    </lineage>
</organism>
<evidence type="ECO:0000313" key="4">
    <source>
        <dbReference type="Proteomes" id="UP000287547"/>
    </source>
</evidence>
<evidence type="ECO:0000259" key="2">
    <source>
        <dbReference type="Pfam" id="PF21607"/>
    </source>
</evidence>
<feature type="region of interest" description="Disordered" evidence="1">
    <location>
        <begin position="1"/>
        <end position="55"/>
    </location>
</feature>
<accession>A0A428YVF2</accession>
<dbReference type="CDD" id="cd04742">
    <property type="entry name" value="NPD_FabD"/>
    <property type="match status" value="1"/>
</dbReference>
<dbReference type="InterPro" id="IPR013785">
    <property type="entry name" value="Aldolase_TIM"/>
</dbReference>
<dbReference type="OrthoDB" id="3543921at2"/>
<dbReference type="PANTHER" id="PTHR32332">
    <property type="entry name" value="2-NITROPROPANE DIOXYGENASE"/>
    <property type="match status" value="1"/>
</dbReference>
<comment type="caution">
    <text evidence="3">The sequence shown here is derived from an EMBL/GenBank/DDBJ whole genome shotgun (WGS) entry which is preliminary data.</text>
</comment>
<keyword evidence="3" id="KW-0223">Dioxygenase</keyword>
<keyword evidence="3" id="KW-0560">Oxidoreductase</keyword>
<feature type="compositionally biased region" description="Basic and acidic residues" evidence="1">
    <location>
        <begin position="7"/>
        <end position="19"/>
    </location>
</feature>
<evidence type="ECO:0000256" key="1">
    <source>
        <dbReference type="SAM" id="MobiDB-lite"/>
    </source>
</evidence>
<proteinExistence type="predicted"/>
<dbReference type="Pfam" id="PF21607">
    <property type="entry name" value="FabD_helical_ins"/>
    <property type="match status" value="1"/>
</dbReference>
<feature type="domain" description="[Acyl-carrier-protein] S-malonyltransferase-like inserted helical" evidence="2">
    <location>
        <begin position="425"/>
        <end position="504"/>
    </location>
</feature>
<gene>
    <name evidence="3" type="ORF">DMH04_40935</name>
</gene>
<dbReference type="NCBIfam" id="TIGR02814">
    <property type="entry name" value="pfaD_fam"/>
    <property type="match status" value="1"/>
</dbReference>
<name>A0A428YVF2_KIBAR</name>
<dbReference type="GO" id="GO:0051213">
    <property type="term" value="F:dioxygenase activity"/>
    <property type="evidence" value="ECO:0007669"/>
    <property type="project" value="UniProtKB-KW"/>
</dbReference>
<dbReference type="Proteomes" id="UP000287547">
    <property type="component" value="Unassembled WGS sequence"/>
</dbReference>
<dbReference type="Gene3D" id="3.20.20.70">
    <property type="entry name" value="Aldolase class I"/>
    <property type="match status" value="1"/>
</dbReference>
<dbReference type="PANTHER" id="PTHR32332:SF20">
    <property type="entry name" value="2-NITROPROPANE DIOXYGENASE-LIKE PROTEIN"/>
    <property type="match status" value="1"/>
</dbReference>
<dbReference type="EMBL" id="QHKI01000054">
    <property type="protein sequence ID" value="RSM73668.1"/>
    <property type="molecule type" value="Genomic_DNA"/>
</dbReference>
<reference evidence="3 4" key="1">
    <citation type="submission" date="2018-05" db="EMBL/GenBank/DDBJ databases">
        <title>Evolution of GPA BGCs.</title>
        <authorList>
            <person name="Waglechner N."/>
            <person name="Wright G.D."/>
        </authorList>
    </citation>
    <scope>NUCLEOTIDE SEQUENCE [LARGE SCALE GENOMIC DNA]</scope>
    <source>
        <strain evidence="3 4">A82846</strain>
    </source>
</reference>
<dbReference type="AlphaFoldDB" id="A0A428YVF2"/>
<protein>
    <submittedName>
        <fullName evidence="3">2-nitropropane dioxygenase</fullName>
    </submittedName>
</protein>
<dbReference type="InterPro" id="IPR014179">
    <property type="entry name" value="PfaD-like_TIM-barrel"/>
</dbReference>
<dbReference type="InterPro" id="IPR049489">
    <property type="entry name" value="FabD-like_helical_ins"/>
</dbReference>
<sequence length="572" mass="61589">MPTRLPQRRDPRGPDDNRGVPDVSAGRAWHGSRAVSGFATTEPAQVDGRPADGPRVKFSPEGIAAAVAKIREPLHIVADTSAACVGVALGSPPVSGDRQEIVGMLPPLYPEWLGSHSFCTTHCTRFPYVAGEMANGIATTRMVIEMAHAEMLGFFGAAGLDLVRVERAVDELVDQVGGGSNWGVNLIHSPGEPQLEERVADLLVRRGVPRVSASAFMGLTLPVVRCAATGLRADHSGRIERRTQLFAKVSRLEVAERFMSPAPVKMLDALVARGELTEAEARLAARVPVAEDVTVEADSGGHTDNRPLGALLPAVIALRDQLVSRHGYTRPIRVGAAGGLGSPEGVAAAFALGAAYIVTGSVNQASVEAGLSDDAKRMLAQADVADVTMAPAADMFELGVRLQVLRRGTMFAARAARLYDIYRSHSGLEQIPAEVRGKLERDILRAPIDEIWSETACFWQRRDPAELARAEHDPKHRMALLFRWYLGKSSRWAIDGEVSRRTDYQIWCGPAMGAFNRWTAGTFLAEPANRSVVQIARNLLEGAAVVTRAHQLRTYGVPVPAAAFTFAPRPLA</sequence>
<dbReference type="SUPFAM" id="SSF51412">
    <property type="entry name" value="Inosine monophosphate dehydrogenase (IMPDH)"/>
    <property type="match status" value="1"/>
</dbReference>